<protein>
    <recommendedName>
        <fullName evidence="4">Phage integrase SAM-like domain-containing protein</fullName>
    </recommendedName>
</protein>
<organism evidence="2 3">
    <name type="scientific">Chryseolinea serpens</name>
    <dbReference type="NCBI Taxonomy" id="947013"/>
    <lineage>
        <taxon>Bacteria</taxon>
        <taxon>Pseudomonadati</taxon>
        <taxon>Bacteroidota</taxon>
        <taxon>Cytophagia</taxon>
        <taxon>Cytophagales</taxon>
        <taxon>Fulvivirgaceae</taxon>
        <taxon>Chryseolinea</taxon>
    </lineage>
</organism>
<dbReference type="Gene3D" id="1.10.443.10">
    <property type="entry name" value="Intergrase catalytic core"/>
    <property type="match status" value="1"/>
</dbReference>
<keyword evidence="1" id="KW-0233">DNA recombination</keyword>
<dbReference type="GO" id="GO:0006310">
    <property type="term" value="P:DNA recombination"/>
    <property type="evidence" value="ECO:0007669"/>
    <property type="project" value="UniProtKB-KW"/>
</dbReference>
<dbReference type="STRING" id="947013.SAMN04488109_4021"/>
<dbReference type="OrthoDB" id="975356at2"/>
<dbReference type="GO" id="GO:0015074">
    <property type="term" value="P:DNA integration"/>
    <property type="evidence" value="ECO:0007669"/>
    <property type="project" value="InterPro"/>
</dbReference>
<dbReference type="Proteomes" id="UP000184212">
    <property type="component" value="Unassembled WGS sequence"/>
</dbReference>
<evidence type="ECO:0008006" key="4">
    <source>
        <dbReference type="Google" id="ProtNLM"/>
    </source>
</evidence>
<dbReference type="InterPro" id="IPR013762">
    <property type="entry name" value="Integrase-like_cat_sf"/>
</dbReference>
<dbReference type="SUPFAM" id="SSF56349">
    <property type="entry name" value="DNA breaking-rejoining enzymes"/>
    <property type="match status" value="1"/>
</dbReference>
<name>A0A1M5TE81_9BACT</name>
<dbReference type="AlphaFoldDB" id="A0A1M5TE81"/>
<evidence type="ECO:0000256" key="1">
    <source>
        <dbReference type="ARBA" id="ARBA00023172"/>
    </source>
</evidence>
<reference evidence="2 3" key="1">
    <citation type="submission" date="2016-11" db="EMBL/GenBank/DDBJ databases">
        <authorList>
            <person name="Jaros S."/>
            <person name="Januszkiewicz K."/>
            <person name="Wedrychowicz H."/>
        </authorList>
    </citation>
    <scope>NUCLEOTIDE SEQUENCE [LARGE SCALE GENOMIC DNA]</scope>
    <source>
        <strain evidence="2 3">DSM 24574</strain>
    </source>
</reference>
<sequence>MKEYSKIQFMKRGKYREAFITYSKFTKKFRVTTGVKVLHEHFLDTGGISPEHPTYYKDISIIRWHHEWVENHIFAFVAKHREKPPVSWLQQEYEKSSIEKIVSQKAAKFDETGEVAAFSREIFVESLPEDKTQLQVKNQSDLEVFRHWKDFIHFKNQVVRSSSSLYRYIHMASTMDTFTLRSGRTRLSFIELDQQFFNDFLFYLVKEHEYVRVNKKWNTDTVDIPEIGLSNETAIKQLDNFTEYLKFCKRRKDAPIHIDDITEFISIAKRKLEVRKQNVSKKWELTLTPHELQFVVNLDQHEPDFYNSISENWRRFLDIFLFMCLQGTAPIDTKAIKKSNVERGKLVGERSKNGNAYKVELDEVSLEILKRHNYDFRFSDQAMNEALKKIFTTIFELYRRRFEEEFQQQYEMIYSQRRFKGPDEVVVIMHKAMFVEAMTGRRTFITNINERADELGMRENMKRAGHNKIQTHLDYQHDRQTGLVDKPVSLFDVSRIKLSKIG</sequence>
<proteinExistence type="predicted"/>
<accession>A0A1M5TE81</accession>
<evidence type="ECO:0000313" key="2">
    <source>
        <dbReference type="EMBL" id="SHH49018.1"/>
    </source>
</evidence>
<dbReference type="InterPro" id="IPR011010">
    <property type="entry name" value="DNA_brk_join_enz"/>
</dbReference>
<dbReference type="EMBL" id="FQWQ01000003">
    <property type="protein sequence ID" value="SHH49018.1"/>
    <property type="molecule type" value="Genomic_DNA"/>
</dbReference>
<evidence type="ECO:0000313" key="3">
    <source>
        <dbReference type="Proteomes" id="UP000184212"/>
    </source>
</evidence>
<keyword evidence="3" id="KW-1185">Reference proteome</keyword>
<dbReference type="RefSeq" id="WP_073137581.1">
    <property type="nucleotide sequence ID" value="NZ_FQWQ01000003.1"/>
</dbReference>
<dbReference type="GO" id="GO:0003677">
    <property type="term" value="F:DNA binding"/>
    <property type="evidence" value="ECO:0007669"/>
    <property type="project" value="InterPro"/>
</dbReference>
<gene>
    <name evidence="2" type="ORF">SAMN04488109_4021</name>
</gene>